<dbReference type="Pfam" id="PF00903">
    <property type="entry name" value="Glyoxalase"/>
    <property type="match status" value="1"/>
</dbReference>
<dbReference type="PANTHER" id="PTHR43048">
    <property type="entry name" value="METHYLMALONYL-COA EPIMERASE"/>
    <property type="match status" value="1"/>
</dbReference>
<dbReference type="InterPro" id="IPR004360">
    <property type="entry name" value="Glyas_Fos-R_dOase_dom"/>
</dbReference>
<accession>A0ABZ0L9Q3</accession>
<dbReference type="InterPro" id="IPR037523">
    <property type="entry name" value="VOC_core"/>
</dbReference>
<evidence type="ECO:0000256" key="1">
    <source>
        <dbReference type="ARBA" id="ARBA00022723"/>
    </source>
</evidence>
<keyword evidence="1" id="KW-0479">Metal-binding</keyword>
<protein>
    <submittedName>
        <fullName evidence="3">VOC family protein</fullName>
    </submittedName>
</protein>
<sequence>MVIRRIDHVGVIVNDLAAAKDFFLNLGLDVLGEAEVDVEVEWIEREMGLTDFRKMIVMLGTQDGETTLELVKFHTLSDEKEFQQHFPTTLGVSHIAFAVENIEVVVAKLKKSGAELLGEIKTYENIIKLCYVRGPEGIVLELAEKIS</sequence>
<dbReference type="SUPFAM" id="SSF54593">
    <property type="entry name" value="Glyoxalase/Bleomycin resistance protein/Dihydroxybiphenyl dioxygenase"/>
    <property type="match status" value="1"/>
</dbReference>
<gene>
    <name evidence="3" type="ORF">QWT69_14240</name>
</gene>
<dbReference type="InterPro" id="IPR029068">
    <property type="entry name" value="Glyas_Bleomycin-R_OHBP_Dase"/>
</dbReference>
<dbReference type="PANTHER" id="PTHR43048:SF5">
    <property type="entry name" value="BLR5325 PROTEIN"/>
    <property type="match status" value="1"/>
</dbReference>
<dbReference type="PROSITE" id="PS51819">
    <property type="entry name" value="VOC"/>
    <property type="match status" value="1"/>
</dbReference>
<name>A0ABZ0L9Q3_9BACL</name>
<evidence type="ECO:0000313" key="4">
    <source>
        <dbReference type="Proteomes" id="UP001303902"/>
    </source>
</evidence>
<keyword evidence="4" id="KW-1185">Reference proteome</keyword>
<dbReference type="Gene3D" id="3.10.180.10">
    <property type="entry name" value="2,3-Dihydroxybiphenyl 1,2-Dioxygenase, domain 1"/>
    <property type="match status" value="1"/>
</dbReference>
<dbReference type="InterPro" id="IPR051785">
    <property type="entry name" value="MMCE/EMCE_epimerase"/>
</dbReference>
<proteinExistence type="predicted"/>
<reference evidence="3 4" key="1">
    <citation type="submission" date="2023-06" db="EMBL/GenBank/DDBJ databases">
        <title>Sporosarcina sp. nov., isolated from Korean tranditional fermented seafood 'Jeotgal'.</title>
        <authorList>
            <person name="Yang A.I."/>
            <person name="Shin N.-R."/>
        </authorList>
    </citation>
    <scope>NUCLEOTIDE SEQUENCE [LARGE SCALE GENOMIC DNA]</scope>
    <source>
        <strain evidence="3 4">T2O-4</strain>
    </source>
</reference>
<dbReference type="EMBL" id="CP129118">
    <property type="protein sequence ID" value="WOV89257.1"/>
    <property type="molecule type" value="Genomic_DNA"/>
</dbReference>
<evidence type="ECO:0000259" key="2">
    <source>
        <dbReference type="PROSITE" id="PS51819"/>
    </source>
</evidence>
<feature type="domain" description="VOC" evidence="2">
    <location>
        <begin position="5"/>
        <end position="145"/>
    </location>
</feature>
<dbReference type="Proteomes" id="UP001303902">
    <property type="component" value="Chromosome"/>
</dbReference>
<organism evidence="3 4">
    <name type="scientific">Sporosarcina oncorhynchi</name>
    <dbReference type="NCBI Taxonomy" id="3056444"/>
    <lineage>
        <taxon>Bacteria</taxon>
        <taxon>Bacillati</taxon>
        <taxon>Bacillota</taxon>
        <taxon>Bacilli</taxon>
        <taxon>Bacillales</taxon>
        <taxon>Caryophanaceae</taxon>
        <taxon>Sporosarcina</taxon>
    </lineage>
</organism>
<evidence type="ECO:0000313" key="3">
    <source>
        <dbReference type="EMBL" id="WOV89257.1"/>
    </source>
</evidence>